<dbReference type="Pfam" id="PF20060">
    <property type="entry name" value="DUF6459"/>
    <property type="match status" value="1"/>
</dbReference>
<evidence type="ECO:0000313" key="2">
    <source>
        <dbReference type="EMBL" id="REE03468.1"/>
    </source>
</evidence>
<sequence>MTTLTTAAEQAPERTPALTVTAVPATLPPLDSAAGSILGLASRESRSQQHPAWAPRQRPLDETTTTERAQAERRREEERHVRSLARIVALACVEAELGLRPARQLSAWLDLATYQKMIRRADLAQRIRATRTDGPAAAPKALGARACRLGPEAYEASATVQLPDRARAMALRIEKHRNGWKVTALELG</sequence>
<evidence type="ECO:0000313" key="3">
    <source>
        <dbReference type="Proteomes" id="UP000256727"/>
    </source>
</evidence>
<feature type="region of interest" description="Disordered" evidence="1">
    <location>
        <begin position="1"/>
        <end position="23"/>
    </location>
</feature>
<proteinExistence type="predicted"/>
<keyword evidence="3" id="KW-1185">Reference proteome</keyword>
<accession>A0A3D9LAT6</accession>
<dbReference type="InterPro" id="IPR045596">
    <property type="entry name" value="DUF6459"/>
</dbReference>
<comment type="caution">
    <text evidence="2">The sequence shown here is derived from an EMBL/GenBank/DDBJ whole genome shotgun (WGS) entry which is preliminary data.</text>
</comment>
<dbReference type="EMBL" id="QREH01000001">
    <property type="protein sequence ID" value="REE03468.1"/>
    <property type="molecule type" value="Genomic_DNA"/>
</dbReference>
<gene>
    <name evidence="2" type="ORF">C8E99_1279</name>
</gene>
<protein>
    <submittedName>
        <fullName evidence="2">Uncharacterized protein</fullName>
    </submittedName>
</protein>
<dbReference type="OrthoDB" id="3731420at2"/>
<dbReference type="RefSeq" id="WP_115931578.1">
    <property type="nucleotide sequence ID" value="NZ_QREH01000001.1"/>
</dbReference>
<dbReference type="Proteomes" id="UP000256727">
    <property type="component" value="Unassembled WGS sequence"/>
</dbReference>
<dbReference type="AlphaFoldDB" id="A0A3D9LAT6"/>
<feature type="region of interest" description="Disordered" evidence="1">
    <location>
        <begin position="36"/>
        <end position="78"/>
    </location>
</feature>
<organism evidence="2 3">
    <name type="scientific">Citricoccus muralis</name>
    <dbReference type="NCBI Taxonomy" id="169134"/>
    <lineage>
        <taxon>Bacteria</taxon>
        <taxon>Bacillati</taxon>
        <taxon>Actinomycetota</taxon>
        <taxon>Actinomycetes</taxon>
        <taxon>Micrococcales</taxon>
        <taxon>Micrococcaceae</taxon>
        <taxon>Citricoccus</taxon>
    </lineage>
</organism>
<reference evidence="2 3" key="1">
    <citation type="submission" date="2018-07" db="EMBL/GenBank/DDBJ databases">
        <title>Sequencing the genomes of 1000 actinobacteria strains.</title>
        <authorList>
            <person name="Klenk H.-P."/>
        </authorList>
    </citation>
    <scope>NUCLEOTIDE SEQUENCE [LARGE SCALE GENOMIC DNA]</scope>
    <source>
        <strain evidence="2 3">DSM 14442</strain>
    </source>
</reference>
<feature type="compositionally biased region" description="Basic and acidic residues" evidence="1">
    <location>
        <begin position="69"/>
        <end position="78"/>
    </location>
</feature>
<evidence type="ECO:0000256" key="1">
    <source>
        <dbReference type="SAM" id="MobiDB-lite"/>
    </source>
</evidence>
<name>A0A3D9LAT6_9MICC</name>